<dbReference type="RefSeq" id="WP_186640388.1">
    <property type="nucleotide sequence ID" value="NZ_JACOAF010000041.1"/>
</dbReference>
<gene>
    <name evidence="4" type="ORF">H7U12_17440</name>
</gene>
<name>A0ABR6VWB3_9BACT</name>
<evidence type="ECO:0000256" key="1">
    <source>
        <dbReference type="ARBA" id="ARBA00022729"/>
    </source>
</evidence>
<organism evidence="4 5">
    <name type="scientific">Rufibacter sediminis</name>
    <dbReference type="NCBI Taxonomy" id="2762756"/>
    <lineage>
        <taxon>Bacteria</taxon>
        <taxon>Pseudomonadati</taxon>
        <taxon>Bacteroidota</taxon>
        <taxon>Cytophagia</taxon>
        <taxon>Cytophagales</taxon>
        <taxon>Hymenobacteraceae</taxon>
        <taxon>Rufibacter</taxon>
    </lineage>
</organism>
<feature type="signal peptide" evidence="2">
    <location>
        <begin position="1"/>
        <end position="25"/>
    </location>
</feature>
<comment type="caution">
    <text evidence="4">The sequence shown here is derived from an EMBL/GenBank/DDBJ whole genome shotgun (WGS) entry which is preliminary data.</text>
</comment>
<sequence length="1200" mass="131855">MISTTPFIPALLKALLLSLAALSFASCSQEEKMFELKSSADTGITFQNKLTSNDSINLLNFEYFYNGGGVAVGDVNNDGLQDIFFTGNMVSGKLYLNKGDLKFEDVTQQAGVETTNWATGVSMVDINNDGLLDIYICMSGYKDPQRRKNLLYINKGLRADNMPLFEEEAEKYGLADTGFSTQATFFDYDLDGHLDVYIATVNRSDINPNVISTKPRQGENSSTDRLYRNNGNGTFTNVAEEAGIVKEGYGLGVGIGDLNQDGWPDIYVTNDFIYDDLLYINNQDGTFTESIRSYLKHTSHFAMGTDIADFNNDGLPDIISVDMMPDDSRRQKLMNGVKNYDGFQLALQRGYMPQYVRNTLQLNNGNGSFSEISQLAGIHYTDWSWSPLFADFDNDGTRDLLITNGIRKDITHLDFATYYVTQARSSFGNKGTETHLVKVAETMEGVKKHNFLYRNNGDLTFTDESVNWGLGQESFSSGAAYADLDNDGDLDIVINNVDEEPFVYQNMVTEQEQKKKEGAESRNYLRVKFEGAPANRTGIGAKAVLHYGGKLQVGEQYPFRGFQSTVENTLHFGLGAVEQVDVLEITWPDGRYQVLQNVKPNQVLTVSYKHARKKIQQEPAKSQDPFFKEVTAAVGIAYKDQHQEYVDFKLQPLLPHKYSQNGPGISVGDVNGDGLEDFYVSGNATHSGMLFLQGKDGRFTSKALPLEGTKAEGMGSLFFDVDGDGDLDLYMVSGGSTHATGDKAYQDRLYLNDGKGNFTLDSKALPLTTASGSCVVAADYDNDGDLDLFIGGRVDPRKFPLPAQSYILQNNGGKFKDLTSTVAPMLSNIGMVTSALWTDFDNDNTVDLVLVGEWMPVTFLKNVKGKLQDVTAGTGLSGTHGWWNSMAAGDFDNDGDIDFVLGNLGLNSKFKASKEQPVQVYAKDFDKSGTTDAIMTHYIQGKKQLVHGRDNMTDQMVSMRREFRSYDDYASKSFDEIFTAERLEGAYAAKSEHFSSSYIENQGNGKFKITALPMRAQFAPVCGITVNDYDGDGNLDMLLVGNSYATEVVVGRYDAFTGLYLKGNGQGQFSPVNVNRSGFIVDSDAKGMAEINTANGTPLLLVASYNDSLKAYSSAAHAAALQAVSILPSDAYASITLANGKKRKQEFYFGSGYLSQSSRTLWLPAGTKSVQVVDKAGKVRTELTGSRQANLATIPGGIKR</sequence>
<dbReference type="SUPFAM" id="SSF69318">
    <property type="entry name" value="Integrin alpha N-terminal domain"/>
    <property type="match status" value="3"/>
</dbReference>
<dbReference type="PANTHER" id="PTHR16026:SF0">
    <property type="entry name" value="CARTILAGE ACIDIC PROTEIN 1"/>
    <property type="match status" value="1"/>
</dbReference>
<dbReference type="EMBL" id="JACOAF010000041">
    <property type="protein sequence ID" value="MBC3541482.1"/>
    <property type="molecule type" value="Genomic_DNA"/>
</dbReference>
<dbReference type="InterPro" id="IPR013517">
    <property type="entry name" value="FG-GAP"/>
</dbReference>
<dbReference type="PANTHER" id="PTHR16026">
    <property type="entry name" value="CARTILAGE ACIDIC PROTEIN 1"/>
    <property type="match status" value="1"/>
</dbReference>
<dbReference type="InterPro" id="IPR027039">
    <property type="entry name" value="Crtac1"/>
</dbReference>
<evidence type="ECO:0000313" key="4">
    <source>
        <dbReference type="EMBL" id="MBC3541482.1"/>
    </source>
</evidence>
<accession>A0ABR6VWB3</accession>
<evidence type="ECO:0000256" key="2">
    <source>
        <dbReference type="SAM" id="SignalP"/>
    </source>
</evidence>
<dbReference type="Pfam" id="PF13517">
    <property type="entry name" value="FG-GAP_3"/>
    <property type="match status" value="7"/>
</dbReference>
<dbReference type="InterPro" id="IPR011519">
    <property type="entry name" value="UnbV_ASPIC"/>
</dbReference>
<dbReference type="Pfam" id="PF07593">
    <property type="entry name" value="UnbV_ASPIC"/>
    <property type="match status" value="1"/>
</dbReference>
<evidence type="ECO:0000313" key="5">
    <source>
        <dbReference type="Proteomes" id="UP000659698"/>
    </source>
</evidence>
<dbReference type="Gene3D" id="2.130.10.130">
    <property type="entry name" value="Integrin alpha, N-terminal"/>
    <property type="match status" value="4"/>
</dbReference>
<evidence type="ECO:0000259" key="3">
    <source>
        <dbReference type="Pfam" id="PF07593"/>
    </source>
</evidence>
<keyword evidence="1 2" id="KW-0732">Signal</keyword>
<reference evidence="4 5" key="1">
    <citation type="journal article" date="2019" name="Int. J. Syst. Evol. Microbiol.">
        <title>Rufibacter sediminis sp. nov., isolated from freshwater lake sediment.</title>
        <authorList>
            <person name="Qu J.H."/>
            <person name="Zhang L.J."/>
            <person name="Fu Y.H."/>
            <person name="Li H.F."/>
        </authorList>
    </citation>
    <scope>NUCLEOTIDE SEQUENCE [LARGE SCALE GENOMIC DNA]</scope>
    <source>
        <strain evidence="4 5">H-1</strain>
    </source>
</reference>
<feature type="chain" id="PRO_5045046165" evidence="2">
    <location>
        <begin position="26"/>
        <end position="1200"/>
    </location>
</feature>
<protein>
    <submittedName>
        <fullName evidence="4">VCBS repeat-containing protein</fullName>
    </submittedName>
</protein>
<proteinExistence type="predicted"/>
<dbReference type="Proteomes" id="UP000659698">
    <property type="component" value="Unassembled WGS sequence"/>
</dbReference>
<dbReference type="InterPro" id="IPR028994">
    <property type="entry name" value="Integrin_alpha_N"/>
</dbReference>
<keyword evidence="5" id="KW-1185">Reference proteome</keyword>
<feature type="domain" description="ASPIC/UnbV" evidence="3">
    <location>
        <begin position="538"/>
        <end position="605"/>
    </location>
</feature>